<dbReference type="Proteomes" id="UP000078348">
    <property type="component" value="Unassembled WGS sequence"/>
</dbReference>
<proteinExistence type="predicted"/>
<protein>
    <submittedName>
        <fullName evidence="1">Uncharacterized protein</fullName>
    </submittedName>
</protein>
<name>A0A196SFQ8_BLAHN</name>
<organism evidence="1 2">
    <name type="scientific">Blastocystis sp. subtype 1 (strain ATCC 50177 / NandII)</name>
    <dbReference type="NCBI Taxonomy" id="478820"/>
    <lineage>
        <taxon>Eukaryota</taxon>
        <taxon>Sar</taxon>
        <taxon>Stramenopiles</taxon>
        <taxon>Bigyra</taxon>
        <taxon>Opalozoa</taxon>
        <taxon>Opalinata</taxon>
        <taxon>Blastocystidae</taxon>
        <taxon>Blastocystis</taxon>
    </lineage>
</organism>
<dbReference type="EMBL" id="LXWW01000191">
    <property type="protein sequence ID" value="OAO14982.1"/>
    <property type="molecule type" value="Genomic_DNA"/>
</dbReference>
<sequence>MGKEFGIRVISKVETNPYRKPVFPSLARAVEREADSSFYAYVNGDILLSSSVIPDYFIYAGKLYTGMGTGVPGVVLGRYYIDNWIMGSIHLQDGLLIDTTETIHGIHIGTNTYWKRSLRNFISLNDFYYNKRIEREDYPWGSLTRANFSTWLGEDHLLLYHSDCI</sequence>
<evidence type="ECO:0000313" key="1">
    <source>
        <dbReference type="EMBL" id="OAO14982.1"/>
    </source>
</evidence>
<evidence type="ECO:0000313" key="2">
    <source>
        <dbReference type="Proteomes" id="UP000078348"/>
    </source>
</evidence>
<dbReference type="OrthoDB" id="6046730at2759"/>
<dbReference type="AlphaFoldDB" id="A0A196SFQ8"/>
<gene>
    <name evidence="1" type="ORF">AV274_3329</name>
</gene>
<comment type="caution">
    <text evidence="1">The sequence shown here is derived from an EMBL/GenBank/DDBJ whole genome shotgun (WGS) entry which is preliminary data.</text>
</comment>
<accession>A0A196SFQ8</accession>
<keyword evidence="2" id="KW-1185">Reference proteome</keyword>
<reference evidence="1 2" key="1">
    <citation type="submission" date="2016-05" db="EMBL/GenBank/DDBJ databases">
        <title>Nuclear genome of Blastocystis sp. subtype 1 NandII.</title>
        <authorList>
            <person name="Gentekaki E."/>
            <person name="Curtis B."/>
            <person name="Stairs C."/>
            <person name="Eme L."/>
            <person name="Herman E."/>
            <person name="Klimes V."/>
            <person name="Arias M.C."/>
            <person name="Elias M."/>
            <person name="Hilliou F."/>
            <person name="Klute M."/>
            <person name="Malik S.-B."/>
            <person name="Pightling A."/>
            <person name="Rachubinski R."/>
            <person name="Salas D."/>
            <person name="Schlacht A."/>
            <person name="Suga H."/>
            <person name="Archibald J."/>
            <person name="Ball S.G."/>
            <person name="Clark G."/>
            <person name="Dacks J."/>
            <person name="Van Der Giezen M."/>
            <person name="Tsaousis A."/>
            <person name="Roger A."/>
        </authorList>
    </citation>
    <scope>NUCLEOTIDE SEQUENCE [LARGE SCALE GENOMIC DNA]</scope>
    <source>
        <strain evidence="2">ATCC 50177 / NandII</strain>
    </source>
</reference>